<organism evidence="1 2">
    <name type="scientific">Cinchona calisaya</name>
    <dbReference type="NCBI Taxonomy" id="153742"/>
    <lineage>
        <taxon>Eukaryota</taxon>
        <taxon>Viridiplantae</taxon>
        <taxon>Streptophyta</taxon>
        <taxon>Embryophyta</taxon>
        <taxon>Tracheophyta</taxon>
        <taxon>Spermatophyta</taxon>
        <taxon>Magnoliopsida</taxon>
        <taxon>eudicotyledons</taxon>
        <taxon>Gunneridae</taxon>
        <taxon>Pentapetalae</taxon>
        <taxon>asterids</taxon>
        <taxon>lamiids</taxon>
        <taxon>Gentianales</taxon>
        <taxon>Rubiaceae</taxon>
        <taxon>Cinchonoideae</taxon>
        <taxon>Cinchoneae</taxon>
        <taxon>Cinchona</taxon>
    </lineage>
</organism>
<sequence>MLIINFTNKTKRLKKALDWRFRGAKYDDEGTGHRRCGVYRAGLFFFLFTNHLGALDNALFGSSSKTQGSKFLQGFRSVDQNRFADVLDEIQRPQAPYSQEGMILPTGHLKEYCQAFCIHLKRVASHGGIPFHPAILPVLGLSDRDKQCIRDQSSIMARHFFADKSKDFINAQEQSQLGSMDHMRGVTMSDLASIELTRVLAHTLAQHNDTKFQIKFVAFDILIFMCELFNVWAEEFAHVAAEGAIGDGSAYNWAKAYDDCASRNDMLKACD</sequence>
<protein>
    <submittedName>
        <fullName evidence="1">Uncharacterized protein</fullName>
    </submittedName>
</protein>
<name>A0ABD2YMZ7_9GENT</name>
<dbReference type="EMBL" id="JBJUIK010000012">
    <property type="protein sequence ID" value="KAL3508291.1"/>
    <property type="molecule type" value="Genomic_DNA"/>
</dbReference>
<proteinExistence type="predicted"/>
<dbReference type="AlphaFoldDB" id="A0ABD2YMZ7"/>
<gene>
    <name evidence="1" type="ORF">ACH5RR_027692</name>
</gene>
<accession>A0ABD2YMZ7</accession>
<reference evidence="1 2" key="1">
    <citation type="submission" date="2024-11" db="EMBL/GenBank/DDBJ databases">
        <title>A near-complete genome assembly of Cinchona calisaya.</title>
        <authorList>
            <person name="Lian D.C."/>
            <person name="Zhao X.W."/>
            <person name="Wei L."/>
        </authorList>
    </citation>
    <scope>NUCLEOTIDE SEQUENCE [LARGE SCALE GENOMIC DNA]</scope>
    <source>
        <tissue evidence="1">Nenye</tissue>
    </source>
</reference>
<evidence type="ECO:0000313" key="1">
    <source>
        <dbReference type="EMBL" id="KAL3508291.1"/>
    </source>
</evidence>
<dbReference type="Proteomes" id="UP001630127">
    <property type="component" value="Unassembled WGS sequence"/>
</dbReference>
<evidence type="ECO:0000313" key="2">
    <source>
        <dbReference type="Proteomes" id="UP001630127"/>
    </source>
</evidence>
<comment type="caution">
    <text evidence="1">The sequence shown here is derived from an EMBL/GenBank/DDBJ whole genome shotgun (WGS) entry which is preliminary data.</text>
</comment>
<keyword evidence="2" id="KW-1185">Reference proteome</keyword>